<gene>
    <name evidence="3" type="ORF">BOX15_Mlig024905g1</name>
</gene>
<dbReference type="SUPFAM" id="SSF48371">
    <property type="entry name" value="ARM repeat"/>
    <property type="match status" value="1"/>
</dbReference>
<dbReference type="InterPro" id="IPR011989">
    <property type="entry name" value="ARM-like"/>
</dbReference>
<proteinExistence type="predicted"/>
<evidence type="ECO:0000313" key="3">
    <source>
        <dbReference type="EMBL" id="PAA71751.1"/>
    </source>
</evidence>
<dbReference type="InterPro" id="IPR032675">
    <property type="entry name" value="LRR_dom_sf"/>
</dbReference>
<dbReference type="PANTHER" id="PTHR12904">
    <property type="match status" value="1"/>
</dbReference>
<dbReference type="Gene3D" id="3.80.10.10">
    <property type="entry name" value="Ribonuclease Inhibitor"/>
    <property type="match status" value="1"/>
</dbReference>
<keyword evidence="4" id="KW-1185">Reference proteome</keyword>
<dbReference type="SUPFAM" id="SSF52047">
    <property type="entry name" value="RNI-like"/>
    <property type="match status" value="1"/>
</dbReference>
<dbReference type="EMBL" id="NIVC01001141">
    <property type="protein sequence ID" value="PAA71751.1"/>
    <property type="molecule type" value="Genomic_DNA"/>
</dbReference>
<name>A0A267FD86_9PLAT</name>
<dbReference type="Pfam" id="PF22964">
    <property type="entry name" value="ZER1-like_2nd"/>
    <property type="match status" value="1"/>
</dbReference>
<dbReference type="PANTHER" id="PTHR12904:SF23">
    <property type="entry name" value="PROTEIN ZER-1 HOMOLOG"/>
    <property type="match status" value="1"/>
</dbReference>
<evidence type="ECO:0000313" key="4">
    <source>
        <dbReference type="Proteomes" id="UP000215902"/>
    </source>
</evidence>
<dbReference type="InterPro" id="IPR055142">
    <property type="entry name" value="ZER1-like_C"/>
</dbReference>
<reference evidence="3 4" key="1">
    <citation type="submission" date="2017-06" db="EMBL/GenBank/DDBJ databases">
        <title>A platform for efficient transgenesis in Macrostomum lignano, a flatworm model organism for stem cell research.</title>
        <authorList>
            <person name="Berezikov E."/>
        </authorList>
    </citation>
    <scope>NUCLEOTIDE SEQUENCE [LARGE SCALE GENOMIC DNA]</scope>
    <source>
        <strain evidence="3">DV1</strain>
        <tissue evidence="3">Whole organism</tissue>
    </source>
</reference>
<accession>A0A267FD86</accession>
<dbReference type="STRING" id="282301.A0A267FD86"/>
<organism evidence="3 4">
    <name type="scientific">Macrostomum lignano</name>
    <dbReference type="NCBI Taxonomy" id="282301"/>
    <lineage>
        <taxon>Eukaryota</taxon>
        <taxon>Metazoa</taxon>
        <taxon>Spiralia</taxon>
        <taxon>Lophotrochozoa</taxon>
        <taxon>Platyhelminthes</taxon>
        <taxon>Rhabditophora</taxon>
        <taxon>Macrostomorpha</taxon>
        <taxon>Macrostomida</taxon>
        <taxon>Macrostomidae</taxon>
        <taxon>Macrostomum</taxon>
    </lineage>
</organism>
<evidence type="ECO:0000256" key="1">
    <source>
        <dbReference type="ARBA" id="ARBA00022786"/>
    </source>
</evidence>
<comment type="caution">
    <text evidence="3">The sequence shown here is derived from an EMBL/GenBank/DDBJ whole genome shotgun (WGS) entry which is preliminary data.</text>
</comment>
<dbReference type="InterPro" id="IPR016024">
    <property type="entry name" value="ARM-type_fold"/>
</dbReference>
<dbReference type="InterPro" id="IPR051341">
    <property type="entry name" value="Zyg-11_UBL_adapter"/>
</dbReference>
<keyword evidence="1" id="KW-0833">Ubl conjugation pathway</keyword>
<sequence length="826" mass="91997">MATQPPDLSLMELCAWKLLSCDTNWESGGPLAGQHSWLNRSQLGAELLLLPLLDGMRRFTPARFDYRQMPDQPVRVTAAAIRQVALFRGACVPRLDLLPSNTAPSLGDEPYPGAQQELLTALLNLTPASLYLYEGLALEPKLDTYIVHLRRLASLLHTLDIGAHYPDLIKADHRISFNRVTCLRARLPAHPDSNPLADLDVRFICANLVSLDLAGSGITAAQLLAAPQMPALRCLGLRRCVALFLADSEDITVAELLETYNFDTEVAARLDELSESDTSGLDALCEKFPLLEVLDIGLPHNDPLPDAETLLFPFADAADRLRRLLQRLPRLRRLDLSFTSLADAAPALSAELAAFDYLGLFGAASRLDGFDGADRVGSERSLAGFSCLLREFARDPQAATIVLRSLFQFLRLPAQPGPDNSAACGLRLLHRLLDIMEDFVWADEKLEALFLQASASIYYLIRSYLQARPAGLFDTVCRCLDVIATSIYRWRADPLTRRNFLLSLFLLLNNEIEAAIMSCSRVKLLRSLLFVLDQSCEEEEPESIRYVLAVINYLAISFDEPERQFVGCECRLVTRALQFIQNCLNPPRRIAGAPQAQCLSSAWSILWNITDESEPNCAAFMQSGGLQCLVDCHRVHSTSPDASQELMRNVLGLLGNVSEVPSLAADLLTGESREIADILLVYLSRWTADNVEAAYNAAGIVAHCLHSRREKELTKVERELDAKVSEVIRNWPTSNLSRQINYRSFQPILRLLRCRRSRASYAWGTWALMSMCKHLPDKYVPLLASEGGHAVLLEFVQEVGNDIEAVKWARETLEMLEKRQARDASA</sequence>
<feature type="domain" description="Protein zer-1 homolog-like C-terminal" evidence="2">
    <location>
        <begin position="448"/>
        <end position="816"/>
    </location>
</feature>
<dbReference type="Gene3D" id="1.25.10.10">
    <property type="entry name" value="Leucine-rich Repeat Variant"/>
    <property type="match status" value="1"/>
</dbReference>
<dbReference type="Proteomes" id="UP000215902">
    <property type="component" value="Unassembled WGS sequence"/>
</dbReference>
<dbReference type="AlphaFoldDB" id="A0A267FD86"/>
<protein>
    <recommendedName>
        <fullName evidence="2">Protein zer-1 homolog-like C-terminal domain-containing protein</fullName>
    </recommendedName>
</protein>
<dbReference type="OrthoDB" id="5783533at2759"/>
<dbReference type="GO" id="GO:0031462">
    <property type="term" value="C:Cul2-RING ubiquitin ligase complex"/>
    <property type="evidence" value="ECO:0007669"/>
    <property type="project" value="TreeGrafter"/>
</dbReference>
<evidence type="ECO:0000259" key="2">
    <source>
        <dbReference type="Pfam" id="PF22964"/>
    </source>
</evidence>